<feature type="non-terminal residue" evidence="6">
    <location>
        <position position="1"/>
    </location>
</feature>
<feature type="non-terminal residue" evidence="6">
    <location>
        <position position="776"/>
    </location>
</feature>
<comment type="caution">
    <text evidence="6">The sequence shown here is derived from an EMBL/GenBank/DDBJ whole genome shotgun (WGS) entry which is preliminary data.</text>
</comment>
<keyword evidence="3" id="KW-0539">Nucleus</keyword>
<dbReference type="EMBL" id="NCSJ02000221">
    <property type="protein sequence ID" value="RFU27133.1"/>
    <property type="molecule type" value="Genomic_DNA"/>
</dbReference>
<dbReference type="Proteomes" id="UP000258309">
    <property type="component" value="Unassembled WGS sequence"/>
</dbReference>
<evidence type="ECO:0000256" key="3">
    <source>
        <dbReference type="ARBA" id="ARBA00023242"/>
    </source>
</evidence>
<dbReference type="GO" id="GO:0003677">
    <property type="term" value="F:DNA binding"/>
    <property type="evidence" value="ECO:0007669"/>
    <property type="project" value="InterPro"/>
</dbReference>
<feature type="compositionally biased region" description="Polar residues" evidence="4">
    <location>
        <begin position="644"/>
        <end position="658"/>
    </location>
</feature>
<dbReference type="GO" id="GO:0008270">
    <property type="term" value="F:zinc ion binding"/>
    <property type="evidence" value="ECO:0007669"/>
    <property type="project" value="InterPro"/>
</dbReference>
<dbReference type="PROSITE" id="PS50048">
    <property type="entry name" value="ZN2_CY6_FUNGAL_2"/>
    <property type="match status" value="1"/>
</dbReference>
<protein>
    <recommendedName>
        <fullName evidence="5">Zn(2)-C6 fungal-type domain-containing protein</fullName>
    </recommendedName>
</protein>
<dbReference type="GO" id="GO:0005634">
    <property type="term" value="C:nucleus"/>
    <property type="evidence" value="ECO:0007669"/>
    <property type="project" value="UniProtKB-SubCell"/>
</dbReference>
<dbReference type="CDD" id="cd00067">
    <property type="entry name" value="GAL4"/>
    <property type="match status" value="1"/>
</dbReference>
<dbReference type="InterPro" id="IPR001138">
    <property type="entry name" value="Zn2Cys6_DnaBD"/>
</dbReference>
<evidence type="ECO:0000256" key="2">
    <source>
        <dbReference type="ARBA" id="ARBA00022723"/>
    </source>
</evidence>
<feature type="domain" description="Zn(2)-C6 fungal-type" evidence="5">
    <location>
        <begin position="21"/>
        <end position="50"/>
    </location>
</feature>
<dbReference type="GO" id="GO:0000981">
    <property type="term" value="F:DNA-binding transcription factor activity, RNA polymerase II-specific"/>
    <property type="evidence" value="ECO:0007669"/>
    <property type="project" value="InterPro"/>
</dbReference>
<evidence type="ECO:0000256" key="1">
    <source>
        <dbReference type="ARBA" id="ARBA00004123"/>
    </source>
</evidence>
<gene>
    <name evidence="6" type="ORF">B7463_g9201</name>
</gene>
<feature type="region of interest" description="Disordered" evidence="4">
    <location>
        <begin position="91"/>
        <end position="111"/>
    </location>
</feature>
<dbReference type="OMA" id="FATINSM"/>
<dbReference type="OrthoDB" id="435881at2759"/>
<reference evidence="6 7" key="1">
    <citation type="submission" date="2018-05" db="EMBL/GenBank/DDBJ databases">
        <title>Draft genome sequence of Scytalidium lignicola DSM 105466, a ubiquitous saprotrophic fungus.</title>
        <authorList>
            <person name="Buettner E."/>
            <person name="Gebauer A.M."/>
            <person name="Hofrichter M."/>
            <person name="Liers C."/>
            <person name="Kellner H."/>
        </authorList>
    </citation>
    <scope>NUCLEOTIDE SEQUENCE [LARGE SCALE GENOMIC DNA]</scope>
    <source>
        <strain evidence="6 7">DSM 105466</strain>
    </source>
</reference>
<proteinExistence type="predicted"/>
<dbReference type="PANTHER" id="PTHR31001">
    <property type="entry name" value="UNCHARACTERIZED TRANSCRIPTIONAL REGULATORY PROTEIN"/>
    <property type="match status" value="1"/>
</dbReference>
<dbReference type="SUPFAM" id="SSF57701">
    <property type="entry name" value="Zn2/Cys6 DNA-binding domain"/>
    <property type="match status" value="1"/>
</dbReference>
<dbReference type="Pfam" id="PF00172">
    <property type="entry name" value="Zn_clus"/>
    <property type="match status" value="1"/>
</dbReference>
<dbReference type="InterPro" id="IPR007219">
    <property type="entry name" value="XnlR_reg_dom"/>
</dbReference>
<dbReference type="InterPro" id="IPR036864">
    <property type="entry name" value="Zn2-C6_fun-type_DNA-bd_sf"/>
</dbReference>
<sequence>MDASTSAPSTTIHAPNTPSRSCVLCHRRKLKCDRQSPCSNCIKAHATCAFPVPGKRVRRKPNGTTNQALMERLGMLERTVKTLKEKLPVENGKEATERVPPGFSRNPLHNATETPSAIADEHLISDEDVGSRVPTPNEEHTRLVVEEGKSRYVSDGFWASFSDEIEDIRDLLDVERLDDVSPPMLEPASGLTYTQGFTFGLTATDADLSSLHPHPSLIRRYWQIFLENVQPVTGILHKPTMEKVIQMATKDIRNLSKSMESLLFAFYFATINSMTVEEVKTSFGEKKHILIANYKSGLEQTLMRAGLFKTQELATLQAFVLFLSCVGGYEDPQIVWTMTGLAIRIAQSIGLHRDGEAFKLSPFETEMRRRLWWSIYMLELDASESYGSNPTVSEHSFDTKLPLNVNDVDLVVDAVEAPNQRNGWTDMSFCIIRFETYTMAYRLKNPDPGSLPGQSLNHNLSFSERKKLLEEFQQRMEAEILHRCDHPEVLCWVTKRMTRTVIARAWLGLYHPFHRIDGATSLSEATESQLFIASIELVENGRAMESEPATKKWGWIFRVHVQWHAVAFILAELCIRPLSPVTHRAWAALDALFTDWSEAMTIGKNALLWQPMKKLIKKARRKREEQRGLTQNLPPSVPHVAQANASTETAPTVGTTGSAFPFGREPDSSAIQNSLSGVDLSSVEPGLFHTDAEELLRNDMTEKEISAVGVASSRNGMQTTPWILNDSALVDLDMDGPDDAGTWREWDDIVRDINTGPDEGFDFTATGYFGTDRQWH</sequence>
<evidence type="ECO:0000259" key="5">
    <source>
        <dbReference type="PROSITE" id="PS50048"/>
    </source>
</evidence>
<name>A0A3E2H2C7_SCYLI</name>
<dbReference type="GO" id="GO:0006351">
    <property type="term" value="P:DNA-templated transcription"/>
    <property type="evidence" value="ECO:0007669"/>
    <property type="project" value="InterPro"/>
</dbReference>
<feature type="region of interest" description="Disordered" evidence="4">
    <location>
        <begin position="644"/>
        <end position="668"/>
    </location>
</feature>
<evidence type="ECO:0000256" key="4">
    <source>
        <dbReference type="SAM" id="MobiDB-lite"/>
    </source>
</evidence>
<dbReference type="Gene3D" id="4.10.240.10">
    <property type="entry name" value="Zn(2)-C6 fungal-type DNA-binding domain"/>
    <property type="match status" value="1"/>
</dbReference>
<dbReference type="PANTHER" id="PTHR31001:SF50">
    <property type="entry name" value="ZN(II)2CYS6 TRANSCRIPTION FACTOR (EUROFUNG)"/>
    <property type="match status" value="1"/>
</dbReference>
<evidence type="ECO:0000313" key="7">
    <source>
        <dbReference type="Proteomes" id="UP000258309"/>
    </source>
</evidence>
<organism evidence="6 7">
    <name type="scientific">Scytalidium lignicola</name>
    <name type="common">Hyphomycete</name>
    <dbReference type="NCBI Taxonomy" id="5539"/>
    <lineage>
        <taxon>Eukaryota</taxon>
        <taxon>Fungi</taxon>
        <taxon>Dikarya</taxon>
        <taxon>Ascomycota</taxon>
        <taxon>Pezizomycotina</taxon>
        <taxon>Leotiomycetes</taxon>
        <taxon>Leotiomycetes incertae sedis</taxon>
        <taxon>Scytalidium</taxon>
    </lineage>
</organism>
<dbReference type="STRING" id="5539.A0A3E2H2C7"/>
<keyword evidence="2" id="KW-0479">Metal-binding</keyword>
<dbReference type="CDD" id="cd12148">
    <property type="entry name" value="fungal_TF_MHR"/>
    <property type="match status" value="1"/>
</dbReference>
<comment type="subcellular location">
    <subcellularLocation>
        <location evidence="1">Nucleus</location>
    </subcellularLocation>
</comment>
<accession>A0A3E2H2C7</accession>
<dbReference type="SMART" id="SM00066">
    <property type="entry name" value="GAL4"/>
    <property type="match status" value="1"/>
</dbReference>
<evidence type="ECO:0000313" key="6">
    <source>
        <dbReference type="EMBL" id="RFU27133.1"/>
    </source>
</evidence>
<dbReference type="PROSITE" id="PS00463">
    <property type="entry name" value="ZN2_CY6_FUNGAL_1"/>
    <property type="match status" value="1"/>
</dbReference>
<keyword evidence="7" id="KW-1185">Reference proteome</keyword>
<dbReference type="AlphaFoldDB" id="A0A3E2H2C7"/>
<dbReference type="Pfam" id="PF04082">
    <property type="entry name" value="Fungal_trans"/>
    <property type="match status" value="1"/>
</dbReference>
<dbReference type="SMART" id="SM00906">
    <property type="entry name" value="Fungal_trans"/>
    <property type="match status" value="1"/>
</dbReference>
<dbReference type="InterPro" id="IPR050613">
    <property type="entry name" value="Sec_Metabolite_Reg"/>
</dbReference>